<gene>
    <name evidence="3" type="ORF">GCM10010502_62810</name>
</gene>
<name>A0A8H9HY34_KITAU</name>
<evidence type="ECO:0000256" key="1">
    <source>
        <dbReference type="SAM" id="MobiDB-lite"/>
    </source>
</evidence>
<accession>A0A8H9HY34</accession>
<sequence length="141" mass="14730">MTGAAGGLLLPAGLVVLFFLGAVVRRFRNRPAVGGPGTPAGGRGAGATATEELHALLYPSKRVQLEQRRIELVLRDDEHDGAPKRTGIDLAGGRAVIRRGGGETGDRRQGQPVQAPPVRKDSIAARYGAMSIRSPASQASE</sequence>
<dbReference type="Proteomes" id="UP000610124">
    <property type="component" value="Unassembled WGS sequence"/>
</dbReference>
<dbReference type="Pfam" id="PF19690">
    <property type="entry name" value="DUF6191"/>
    <property type="match status" value="1"/>
</dbReference>
<keyword evidence="2" id="KW-0472">Membrane</keyword>
<evidence type="ECO:0000313" key="3">
    <source>
        <dbReference type="EMBL" id="GGU99790.1"/>
    </source>
</evidence>
<evidence type="ECO:0000313" key="4">
    <source>
        <dbReference type="Proteomes" id="UP000610124"/>
    </source>
</evidence>
<dbReference type="EMBL" id="BMUB01000023">
    <property type="protein sequence ID" value="GGU99790.1"/>
    <property type="molecule type" value="Genomic_DNA"/>
</dbReference>
<keyword evidence="2" id="KW-1133">Transmembrane helix</keyword>
<reference evidence="3" key="1">
    <citation type="journal article" date="2014" name="Int. J. Syst. Evol. Microbiol.">
        <title>Complete genome sequence of Corynebacterium casei LMG S-19264T (=DSM 44701T), isolated from a smear-ripened cheese.</title>
        <authorList>
            <consortium name="US DOE Joint Genome Institute (JGI-PGF)"/>
            <person name="Walter F."/>
            <person name="Albersmeier A."/>
            <person name="Kalinowski J."/>
            <person name="Ruckert C."/>
        </authorList>
    </citation>
    <scope>NUCLEOTIDE SEQUENCE</scope>
    <source>
        <strain evidence="3">JCM 4434</strain>
    </source>
</reference>
<keyword evidence="2" id="KW-0812">Transmembrane</keyword>
<dbReference type="InterPro" id="IPR045684">
    <property type="entry name" value="DUF6191"/>
</dbReference>
<feature type="compositionally biased region" description="Basic and acidic residues" evidence="1">
    <location>
        <begin position="100"/>
        <end position="109"/>
    </location>
</feature>
<organism evidence="3 4">
    <name type="scientific">Kitasatospora aureofaciens</name>
    <name type="common">Streptomyces aureofaciens</name>
    <dbReference type="NCBI Taxonomy" id="1894"/>
    <lineage>
        <taxon>Bacteria</taxon>
        <taxon>Bacillati</taxon>
        <taxon>Actinomycetota</taxon>
        <taxon>Actinomycetes</taxon>
        <taxon>Kitasatosporales</taxon>
        <taxon>Streptomycetaceae</taxon>
        <taxon>Kitasatospora</taxon>
    </lineage>
</organism>
<protein>
    <submittedName>
        <fullName evidence="3">Uncharacterized protein</fullName>
    </submittedName>
</protein>
<reference evidence="3" key="2">
    <citation type="submission" date="2020-09" db="EMBL/GenBank/DDBJ databases">
        <authorList>
            <person name="Sun Q."/>
            <person name="Ohkuma M."/>
        </authorList>
    </citation>
    <scope>NUCLEOTIDE SEQUENCE</scope>
    <source>
        <strain evidence="3">JCM 4434</strain>
    </source>
</reference>
<feature type="region of interest" description="Disordered" evidence="1">
    <location>
        <begin position="97"/>
        <end position="120"/>
    </location>
</feature>
<proteinExistence type="predicted"/>
<feature type="transmembrane region" description="Helical" evidence="2">
    <location>
        <begin position="6"/>
        <end position="24"/>
    </location>
</feature>
<comment type="caution">
    <text evidence="3">The sequence shown here is derived from an EMBL/GenBank/DDBJ whole genome shotgun (WGS) entry which is preliminary data.</text>
</comment>
<evidence type="ECO:0000256" key="2">
    <source>
        <dbReference type="SAM" id="Phobius"/>
    </source>
</evidence>
<dbReference type="AlphaFoldDB" id="A0A8H9HY34"/>